<gene>
    <name evidence="1" type="ORF">F7645_12460</name>
</gene>
<dbReference type="RefSeq" id="WP_101955442.1">
    <property type="nucleotide sequence ID" value="NZ_JAJHTL010000037.1"/>
</dbReference>
<dbReference type="AlphaFoldDB" id="A0AAP1RH55"/>
<dbReference type="Proteomes" id="UP000806077">
    <property type="component" value="Unassembled WGS sequence"/>
</dbReference>
<dbReference type="EMBL" id="WXXV01000031">
    <property type="protein sequence ID" value="MBE7696230.1"/>
    <property type="molecule type" value="Genomic_DNA"/>
</dbReference>
<evidence type="ECO:0000313" key="2">
    <source>
        <dbReference type="Proteomes" id="UP000806077"/>
    </source>
</evidence>
<proteinExistence type="predicted"/>
<comment type="caution">
    <text evidence="1">The sequence shown here is derived from an EMBL/GenBank/DDBJ whole genome shotgun (WGS) entry which is preliminary data.</text>
</comment>
<dbReference type="NCBIfam" id="NF047539">
    <property type="entry name" value="XAC2610_fam"/>
    <property type="match status" value="1"/>
</dbReference>
<dbReference type="InterPro" id="IPR058087">
    <property type="entry name" value="XAC2610_dom"/>
</dbReference>
<keyword evidence="2" id="KW-1185">Reference proteome</keyword>
<accession>A0AAP1RH55</accession>
<evidence type="ECO:0000313" key="1">
    <source>
        <dbReference type="EMBL" id="MBE7696230.1"/>
    </source>
</evidence>
<organism evidence="1 2">
    <name type="scientific">Tenacibaculum finnmarkense genomovar finnmarkense</name>
    <dbReference type="NCBI Taxonomy" id="1458503"/>
    <lineage>
        <taxon>Bacteria</taxon>
        <taxon>Pseudomonadati</taxon>
        <taxon>Bacteroidota</taxon>
        <taxon>Flavobacteriia</taxon>
        <taxon>Flavobacteriales</taxon>
        <taxon>Flavobacteriaceae</taxon>
        <taxon>Tenacibaculum</taxon>
        <taxon>Tenacibaculum finnmarkense</taxon>
    </lineage>
</organism>
<sequence length="182" mass="21718">MKHLLIFLFFSSTLNAQFTDFEKEDVIFKRVKNSQTFKIKEFNFVITWDEKLSYSSNLERHYGGIKLLEICKKDMHITSFNNIEDPTALDEIVIRFYDYNLDGFIDFAMPISVGGSTWLRYYIYNPTTKKYLHEKEWDYLRIQKIDKTNKRILTQPDGNVDNRKLFKIEGSKLIKVKKTNND</sequence>
<protein>
    <submittedName>
        <fullName evidence="1">Uncharacterized protein</fullName>
    </submittedName>
</protein>
<reference evidence="1 2" key="1">
    <citation type="journal article" date="2020" name="Int. J. Syst. Evol. Microbiol.">
        <title>Tenacibaculum piscium sp. nov., isolated from skin ulcers of sea-farmed fish, and description of Tenacibaculum finnmarkense sp. nov. with subdivision into genomovars finnmarkense and ulcerans.</title>
        <authorList>
            <person name="Olsen A.B."/>
            <person name="Spilsberg B."/>
            <person name="Nilsen H.K."/>
            <person name="Lagesen K."/>
            <person name="Gulla S."/>
            <person name="Avendano-Herrera R."/>
            <person name="Irgang R."/>
            <person name="Duchaud E."/>
            <person name="Colquhoun D.J."/>
        </authorList>
    </citation>
    <scope>NUCLEOTIDE SEQUENCE [LARGE SCALE GENOMIC DNA]</scope>
    <source>
        <strain evidence="1 2">TNO037</strain>
    </source>
</reference>
<name>A0AAP1RH55_9FLAO</name>